<dbReference type="PANTHER" id="PTHR33112:SF10">
    <property type="entry name" value="TOL"/>
    <property type="match status" value="1"/>
</dbReference>
<organism evidence="2 3">
    <name type="scientific">Fusarium oxysporum f. sp. cubense (strain race 1)</name>
    <name type="common">Panama disease fungus</name>
    <dbReference type="NCBI Taxonomy" id="1229664"/>
    <lineage>
        <taxon>Eukaryota</taxon>
        <taxon>Fungi</taxon>
        <taxon>Dikarya</taxon>
        <taxon>Ascomycota</taxon>
        <taxon>Pezizomycotina</taxon>
        <taxon>Sordariomycetes</taxon>
        <taxon>Hypocreomycetidae</taxon>
        <taxon>Hypocreales</taxon>
        <taxon>Nectriaceae</taxon>
        <taxon>Fusarium</taxon>
        <taxon>Fusarium oxysporum species complex</taxon>
    </lineage>
</organism>
<evidence type="ECO:0000313" key="2">
    <source>
        <dbReference type="EMBL" id="ENH68073.1"/>
    </source>
</evidence>
<evidence type="ECO:0000259" key="1">
    <source>
        <dbReference type="Pfam" id="PF06985"/>
    </source>
</evidence>
<evidence type="ECO:0000313" key="3">
    <source>
        <dbReference type="Proteomes" id="UP000016928"/>
    </source>
</evidence>
<name>N4TWV3_FUSC1</name>
<feature type="domain" description="Heterokaryon incompatibility" evidence="1">
    <location>
        <begin position="1"/>
        <end position="128"/>
    </location>
</feature>
<dbReference type="EMBL" id="KB730278">
    <property type="protein sequence ID" value="ENH68073.1"/>
    <property type="molecule type" value="Genomic_DNA"/>
</dbReference>
<dbReference type="Proteomes" id="UP000016928">
    <property type="component" value="Unassembled WGS sequence"/>
</dbReference>
<dbReference type="STRING" id="1229664.N4TWV3"/>
<accession>N4TWV3</accession>
<dbReference type="Pfam" id="PF06985">
    <property type="entry name" value="HET"/>
    <property type="match status" value="1"/>
</dbReference>
<dbReference type="OrthoDB" id="5362512at2759"/>
<dbReference type="InterPro" id="IPR010730">
    <property type="entry name" value="HET"/>
</dbReference>
<sequence length="141" mass="15738">LPQTFRDAVTVTRCFEIRYIWIDCLCIIQHGDNGKNQEVEAKKAGAVYERALLTLSVTGCSGVTQSFIGIRKLSLEVDIQVHQVSWATWSGGTAQVFFRQRLAHTAIVSANSESIKAYPLLSRGWNFQKRLLATRTTIAGH</sequence>
<feature type="non-terminal residue" evidence="2">
    <location>
        <position position="1"/>
    </location>
</feature>
<dbReference type="VEuPathDB" id="FungiDB:FOC1_g10003699"/>
<protein>
    <recommendedName>
        <fullName evidence="1">Heterokaryon incompatibility domain-containing protein</fullName>
    </recommendedName>
</protein>
<dbReference type="AlphaFoldDB" id="N4TWV3"/>
<reference evidence="3" key="1">
    <citation type="submission" date="2012-09" db="EMBL/GenBank/DDBJ databases">
        <title>Genome sequencing and comparative transcriptomics of race 1 and race 4 of banana pathogen: Fusarium oxysporum f. sp. cubense.</title>
        <authorList>
            <person name="Fang X."/>
            <person name="Huang J."/>
        </authorList>
    </citation>
    <scope>NUCLEOTIDE SEQUENCE [LARGE SCALE GENOMIC DNA]</scope>
    <source>
        <strain evidence="3">race 1</strain>
    </source>
</reference>
<reference evidence="3" key="2">
    <citation type="journal article" date="2014" name="PLoS ONE">
        <title>Genome and Transcriptome Analysis of the Fungal Pathogen Fusarium oxysporum f. sp. cubense Causing Banana Vascular Wilt Disease.</title>
        <authorList>
            <person name="Guo L."/>
            <person name="Han L."/>
            <person name="Yang L."/>
            <person name="Zeng H."/>
            <person name="Fan D."/>
            <person name="Zhu Y."/>
            <person name="Feng Y."/>
            <person name="Wang G."/>
            <person name="Peng C."/>
            <person name="Jiang X."/>
            <person name="Zhou D."/>
            <person name="Ni P."/>
            <person name="Liang C."/>
            <person name="Liu L."/>
            <person name="Wang J."/>
            <person name="Mao C."/>
            <person name="Fang X."/>
            <person name="Peng M."/>
            <person name="Huang J."/>
        </authorList>
    </citation>
    <scope>NUCLEOTIDE SEQUENCE [LARGE SCALE GENOMIC DNA]</scope>
    <source>
        <strain evidence="3">race 1</strain>
    </source>
</reference>
<dbReference type="PANTHER" id="PTHR33112">
    <property type="entry name" value="DOMAIN PROTEIN, PUTATIVE-RELATED"/>
    <property type="match status" value="1"/>
</dbReference>
<dbReference type="HOGENOM" id="CLU_1825326_0_0_1"/>
<proteinExistence type="predicted"/>
<gene>
    <name evidence="2" type="ORF">FOC1_g10003699</name>
</gene>